<dbReference type="Pfam" id="PF14602">
    <property type="entry name" value="Hexapep_2"/>
    <property type="match status" value="1"/>
</dbReference>
<keyword evidence="10" id="KW-1185">Reference proteome</keyword>
<dbReference type="InterPro" id="IPR001451">
    <property type="entry name" value="Hexapep"/>
</dbReference>
<evidence type="ECO:0000259" key="8">
    <source>
        <dbReference type="Pfam" id="PF04613"/>
    </source>
</evidence>
<dbReference type="PANTHER" id="PTHR43378:SF2">
    <property type="entry name" value="UDP-3-O-ACYLGLUCOSAMINE N-ACYLTRANSFERASE 1, MITOCHONDRIAL-RELATED"/>
    <property type="match status" value="1"/>
</dbReference>
<dbReference type="GO" id="GO:0103118">
    <property type="term" value="F:UDP-3-O-[(3R)-3-hydroxyacyl]-glucosamine N-acyltransferase activity"/>
    <property type="evidence" value="ECO:0007669"/>
    <property type="project" value="UniProtKB-EC"/>
</dbReference>
<protein>
    <recommendedName>
        <fullName evidence="7">UDP-3-O-acylglucosamine N-acyltransferase</fullName>
        <ecNumber evidence="7">2.3.1.191</ecNumber>
    </recommendedName>
</protein>
<evidence type="ECO:0000256" key="3">
    <source>
        <dbReference type="ARBA" id="ARBA00022679"/>
    </source>
</evidence>
<keyword evidence="6 7" id="KW-0012">Acyltransferase</keyword>
<dbReference type="RefSeq" id="WP_019244760.1">
    <property type="nucleotide sequence ID" value="NZ_CAPH01000003.1"/>
</dbReference>
<proteinExistence type="inferred from homology"/>
<feature type="domain" description="UDP-3-O-[3-hydroxymyristoyl] glucosamine N-acyltransferase non-repeat region" evidence="8">
    <location>
        <begin position="23"/>
        <end position="90"/>
    </location>
</feature>
<evidence type="ECO:0000256" key="7">
    <source>
        <dbReference type="HAMAP-Rule" id="MF_00523"/>
    </source>
</evidence>
<gene>
    <name evidence="7 9" type="primary">lpxD</name>
    <name evidence="9" type="ORF">NQ491_03225</name>
</gene>
<dbReference type="EC" id="2.3.1.191" evidence="7"/>
<evidence type="ECO:0000256" key="1">
    <source>
        <dbReference type="ARBA" id="ARBA00022516"/>
    </source>
</evidence>
<evidence type="ECO:0000256" key="5">
    <source>
        <dbReference type="ARBA" id="ARBA00023098"/>
    </source>
</evidence>
<evidence type="ECO:0000256" key="6">
    <source>
        <dbReference type="ARBA" id="ARBA00023315"/>
    </source>
</evidence>
<evidence type="ECO:0000256" key="4">
    <source>
        <dbReference type="ARBA" id="ARBA00022737"/>
    </source>
</evidence>
<dbReference type="GeneID" id="82890713"/>
<dbReference type="CDD" id="cd03352">
    <property type="entry name" value="LbH_LpxD"/>
    <property type="match status" value="1"/>
</dbReference>
<dbReference type="Proteomes" id="UP001059295">
    <property type="component" value="Chromosome"/>
</dbReference>
<dbReference type="Gene3D" id="3.40.1390.10">
    <property type="entry name" value="MurE/MurF, N-terminal domain"/>
    <property type="match status" value="1"/>
</dbReference>
<dbReference type="NCBIfam" id="TIGR01853">
    <property type="entry name" value="lipid_A_lpxD"/>
    <property type="match status" value="1"/>
</dbReference>
<evidence type="ECO:0000313" key="9">
    <source>
        <dbReference type="EMBL" id="UWN57805.1"/>
    </source>
</evidence>
<keyword evidence="3 7" id="KW-0808">Transferase</keyword>
<comment type="pathway">
    <text evidence="7">Bacterial outer membrane biogenesis; LPS lipid A biosynthesis.</text>
</comment>
<dbReference type="HAMAP" id="MF_00523">
    <property type="entry name" value="LpxD"/>
    <property type="match status" value="1"/>
</dbReference>
<name>A0ABY5V0Q7_9BACT</name>
<keyword evidence="4 7" id="KW-0677">Repeat</keyword>
<keyword evidence="5 7" id="KW-0443">Lipid metabolism</keyword>
<dbReference type="SUPFAM" id="SSF51161">
    <property type="entry name" value="Trimeric LpxA-like enzymes"/>
    <property type="match status" value="1"/>
</dbReference>
<comment type="subunit">
    <text evidence="7">Homotrimer.</text>
</comment>
<evidence type="ECO:0000256" key="2">
    <source>
        <dbReference type="ARBA" id="ARBA00022556"/>
    </source>
</evidence>
<keyword evidence="2 7" id="KW-0441">Lipid A biosynthesis</keyword>
<dbReference type="Pfam" id="PF00132">
    <property type="entry name" value="Hexapep"/>
    <property type="match status" value="1"/>
</dbReference>
<reference evidence="9" key="1">
    <citation type="journal article" date="2022" name="Cell">
        <title>Design, construction, and in vivo augmentation of a complex gut microbiome.</title>
        <authorList>
            <person name="Cheng A.G."/>
            <person name="Ho P.Y."/>
            <person name="Aranda-Diaz A."/>
            <person name="Jain S."/>
            <person name="Yu F.B."/>
            <person name="Meng X."/>
            <person name="Wang M."/>
            <person name="Iakiviak M."/>
            <person name="Nagashima K."/>
            <person name="Zhao A."/>
            <person name="Murugkar P."/>
            <person name="Patil A."/>
            <person name="Atabakhsh K."/>
            <person name="Weakley A."/>
            <person name="Yan J."/>
            <person name="Brumbaugh A.R."/>
            <person name="Higginbottom S."/>
            <person name="Dimas A."/>
            <person name="Shiver A.L."/>
            <person name="Deutschbauer A."/>
            <person name="Neff N."/>
            <person name="Sonnenburg J.L."/>
            <person name="Huang K.C."/>
            <person name="Fischbach M.A."/>
        </authorList>
    </citation>
    <scope>NUCLEOTIDE SEQUENCE</scope>
    <source>
        <strain evidence="9">AP11</strain>
    </source>
</reference>
<dbReference type="NCBIfam" id="NF002060">
    <property type="entry name" value="PRK00892.1"/>
    <property type="match status" value="1"/>
</dbReference>
<dbReference type="Pfam" id="PF04613">
    <property type="entry name" value="LpxD"/>
    <property type="match status" value="1"/>
</dbReference>
<dbReference type="EMBL" id="CP102294">
    <property type="protein sequence ID" value="UWN57805.1"/>
    <property type="molecule type" value="Genomic_DNA"/>
</dbReference>
<accession>A0ABY5V0Q7</accession>
<dbReference type="InterPro" id="IPR007691">
    <property type="entry name" value="LpxD"/>
</dbReference>
<evidence type="ECO:0000313" key="10">
    <source>
        <dbReference type="Proteomes" id="UP001059295"/>
    </source>
</evidence>
<dbReference type="InterPro" id="IPR020573">
    <property type="entry name" value="UDP_GlcNAc_AcTrfase_non-rep"/>
</dbReference>
<dbReference type="InterPro" id="IPR011004">
    <property type="entry name" value="Trimer_LpxA-like_sf"/>
</dbReference>
<comment type="function">
    <text evidence="7">Catalyzes the N-acylation of UDP-3-O-acylglucosamine using 3-hydroxyacyl-ACP as the acyl donor. Is involved in the biosynthesis of lipid A, a phosphorylated glycolipid that anchors the lipopolysaccharide to the outer membrane of the cell.</text>
</comment>
<dbReference type="PANTHER" id="PTHR43378">
    <property type="entry name" value="UDP-3-O-ACYLGLUCOSAMINE N-ACYLTRANSFERASE"/>
    <property type="match status" value="1"/>
</dbReference>
<comment type="similarity">
    <text evidence="7">Belongs to the transferase hexapeptide repeat family. LpxD subfamily.</text>
</comment>
<keyword evidence="1 7" id="KW-0444">Lipid biosynthesis</keyword>
<feature type="active site" description="Proton acceptor" evidence="7">
    <location>
        <position position="241"/>
    </location>
</feature>
<organism evidence="9 10">
    <name type="scientific">Alistipes ihumii AP11</name>
    <dbReference type="NCBI Taxonomy" id="1211813"/>
    <lineage>
        <taxon>Bacteria</taxon>
        <taxon>Pseudomonadati</taxon>
        <taxon>Bacteroidota</taxon>
        <taxon>Bacteroidia</taxon>
        <taxon>Bacteroidales</taxon>
        <taxon>Rikenellaceae</taxon>
        <taxon>Alistipes</taxon>
    </lineage>
</organism>
<dbReference type="Gene3D" id="2.160.10.10">
    <property type="entry name" value="Hexapeptide repeat proteins"/>
    <property type="match status" value="1"/>
</dbReference>
<sequence>MEFTAELIAGYLGGEIAGDPKAVVTKLAKIEEGEAGALAFLANPKYEHYIYDTKATIVIVNRSFEPTAPVAATMIRVDDAYSCFAKLLELYVANKPRKKGVSPLAAIDASATLGDETYVGEFAVIGANVRLGKNCQIYPHVYVGDNVRLGDNVQLFPGVKIYEQCEIGDNVTIHAGSVIGADGFGFAPDDKGAYHKIPQIGNVRIESDVEIGANTCIDRATMGSTVIRRGVKLDNLIQIGHNVTVGENTVAASQVGVAGSSKVGANCMFGGQVGIAGHLTVGDRVKIASKSGVSNSIPEGETYMGSPAMPGIKYHRSHAVFRNLPDLSYKVRQLEKELAKLRERLGEAEQ</sequence>
<comment type="catalytic activity">
    <reaction evidence="7">
        <text>a UDP-3-O-[(3R)-3-hydroxyacyl]-alpha-D-glucosamine + a (3R)-hydroxyacyl-[ACP] = a UDP-2-N,3-O-bis[(3R)-3-hydroxyacyl]-alpha-D-glucosamine + holo-[ACP] + H(+)</text>
        <dbReference type="Rhea" id="RHEA:53836"/>
        <dbReference type="Rhea" id="RHEA-COMP:9685"/>
        <dbReference type="Rhea" id="RHEA-COMP:9945"/>
        <dbReference type="ChEBI" id="CHEBI:15378"/>
        <dbReference type="ChEBI" id="CHEBI:64479"/>
        <dbReference type="ChEBI" id="CHEBI:78827"/>
        <dbReference type="ChEBI" id="CHEBI:137740"/>
        <dbReference type="ChEBI" id="CHEBI:137748"/>
        <dbReference type="EC" id="2.3.1.191"/>
    </reaction>
</comment>